<organism evidence="3 4">
    <name type="scientific">Robertmurraya beringensis</name>
    <dbReference type="NCBI Taxonomy" id="641660"/>
    <lineage>
        <taxon>Bacteria</taxon>
        <taxon>Bacillati</taxon>
        <taxon>Bacillota</taxon>
        <taxon>Bacilli</taxon>
        <taxon>Bacillales</taxon>
        <taxon>Bacillaceae</taxon>
        <taxon>Robertmurraya</taxon>
    </lineage>
</organism>
<evidence type="ECO:0000259" key="2">
    <source>
        <dbReference type="PROSITE" id="PS51371"/>
    </source>
</evidence>
<reference evidence="3 4" key="1">
    <citation type="submission" date="2024-09" db="EMBL/GenBank/DDBJ databases">
        <authorList>
            <person name="Sun Q."/>
            <person name="Mori K."/>
        </authorList>
    </citation>
    <scope>NUCLEOTIDE SEQUENCE [LARGE SCALE GENOMIC DNA]</scope>
    <source>
        <strain evidence="3 4">CGMCC 1.9126</strain>
    </source>
</reference>
<feature type="domain" description="CBS" evidence="2">
    <location>
        <begin position="7"/>
        <end position="67"/>
    </location>
</feature>
<dbReference type="InterPro" id="IPR000644">
    <property type="entry name" value="CBS_dom"/>
</dbReference>
<dbReference type="SUPFAM" id="SSF54631">
    <property type="entry name" value="CBS-domain pair"/>
    <property type="match status" value="1"/>
</dbReference>
<evidence type="ECO:0000256" key="1">
    <source>
        <dbReference type="PROSITE-ProRule" id="PRU00703"/>
    </source>
</evidence>
<dbReference type="InterPro" id="IPR046342">
    <property type="entry name" value="CBS_dom_sf"/>
</dbReference>
<keyword evidence="1" id="KW-0129">CBS domain</keyword>
<comment type="caution">
    <text evidence="3">The sequence shown here is derived from an EMBL/GenBank/DDBJ whole genome shotgun (WGS) entry which is preliminary data.</text>
</comment>
<protein>
    <submittedName>
        <fullName evidence="3">CBS domain-containing protein</fullName>
    </submittedName>
</protein>
<accession>A0ABV6KWL1</accession>
<dbReference type="Gene3D" id="3.10.580.10">
    <property type="entry name" value="CBS-domain"/>
    <property type="match status" value="1"/>
</dbReference>
<dbReference type="PROSITE" id="PS51371">
    <property type="entry name" value="CBS"/>
    <property type="match status" value="1"/>
</dbReference>
<sequence>MFVKSIMIPKHQCHVVSHQDTLLSALTKLEEEQIDGLPVLDGPTYVGTVTRYSIYENYFKSQQTKDEYLTNTTVSQIATHQDRFLEGNEIF</sequence>
<proteinExistence type="predicted"/>
<name>A0ABV6KWL1_9BACI</name>
<dbReference type="RefSeq" id="WP_160547115.1">
    <property type="nucleotide sequence ID" value="NZ_JBHLUU010000124.1"/>
</dbReference>
<gene>
    <name evidence="3" type="ORF">ACFFHF_21240</name>
</gene>
<evidence type="ECO:0000313" key="3">
    <source>
        <dbReference type="EMBL" id="MFC0477716.1"/>
    </source>
</evidence>
<dbReference type="EMBL" id="JBHLUU010000124">
    <property type="protein sequence ID" value="MFC0477716.1"/>
    <property type="molecule type" value="Genomic_DNA"/>
</dbReference>
<evidence type="ECO:0000313" key="4">
    <source>
        <dbReference type="Proteomes" id="UP001589738"/>
    </source>
</evidence>
<dbReference type="Proteomes" id="UP001589738">
    <property type="component" value="Unassembled WGS sequence"/>
</dbReference>
<keyword evidence="4" id="KW-1185">Reference proteome</keyword>
<dbReference type="Pfam" id="PF00571">
    <property type="entry name" value="CBS"/>
    <property type="match status" value="1"/>
</dbReference>